<organism evidence="1 2">
    <name type="scientific">Candidatus Ornithospirochaeta stercoripullorum</name>
    <dbReference type="NCBI Taxonomy" id="2840899"/>
    <lineage>
        <taxon>Bacteria</taxon>
        <taxon>Pseudomonadati</taxon>
        <taxon>Spirochaetota</taxon>
        <taxon>Spirochaetia</taxon>
        <taxon>Spirochaetales</taxon>
        <taxon>Spirochaetaceae</taxon>
        <taxon>Spirochaetaceae incertae sedis</taxon>
        <taxon>Candidatus Ornithospirochaeta</taxon>
    </lineage>
</organism>
<sequence length="77" mass="8819">MAFDICIHADTQFHYSDSRFQLDFVVHVSIESKLVEASEKTPLIFLGKMLHCIGARIALLKRIFLAFAFGMNLRSCR</sequence>
<dbReference type="EMBL" id="JADIMT010000093">
    <property type="protein sequence ID" value="MBO8436927.1"/>
    <property type="molecule type" value="Genomic_DNA"/>
</dbReference>
<proteinExistence type="predicted"/>
<comment type="caution">
    <text evidence="1">The sequence shown here is derived from an EMBL/GenBank/DDBJ whole genome shotgun (WGS) entry which is preliminary data.</text>
</comment>
<protein>
    <submittedName>
        <fullName evidence="1">Uncharacterized protein</fullName>
    </submittedName>
</protein>
<dbReference type="Proteomes" id="UP000823615">
    <property type="component" value="Unassembled WGS sequence"/>
</dbReference>
<gene>
    <name evidence="1" type="ORF">IAA97_08115</name>
</gene>
<accession>A0A9D9H6G8</accession>
<evidence type="ECO:0000313" key="2">
    <source>
        <dbReference type="Proteomes" id="UP000823615"/>
    </source>
</evidence>
<reference evidence="1" key="1">
    <citation type="submission" date="2020-10" db="EMBL/GenBank/DDBJ databases">
        <authorList>
            <person name="Gilroy R."/>
        </authorList>
    </citation>
    <scope>NUCLEOTIDE SEQUENCE</scope>
    <source>
        <strain evidence="1">7293</strain>
    </source>
</reference>
<reference evidence="1" key="2">
    <citation type="journal article" date="2021" name="PeerJ">
        <title>Extensive microbial diversity within the chicken gut microbiome revealed by metagenomics and culture.</title>
        <authorList>
            <person name="Gilroy R."/>
            <person name="Ravi A."/>
            <person name="Getino M."/>
            <person name="Pursley I."/>
            <person name="Horton D.L."/>
            <person name="Alikhan N.F."/>
            <person name="Baker D."/>
            <person name="Gharbi K."/>
            <person name="Hall N."/>
            <person name="Watson M."/>
            <person name="Adriaenssens E.M."/>
            <person name="Foster-Nyarko E."/>
            <person name="Jarju S."/>
            <person name="Secka A."/>
            <person name="Antonio M."/>
            <person name="Oren A."/>
            <person name="Chaudhuri R.R."/>
            <person name="La Ragione R."/>
            <person name="Hildebrand F."/>
            <person name="Pallen M.J."/>
        </authorList>
    </citation>
    <scope>NUCLEOTIDE SEQUENCE</scope>
    <source>
        <strain evidence="1">7293</strain>
    </source>
</reference>
<evidence type="ECO:0000313" key="1">
    <source>
        <dbReference type="EMBL" id="MBO8436927.1"/>
    </source>
</evidence>
<dbReference type="AlphaFoldDB" id="A0A9D9H6G8"/>
<name>A0A9D9H6G8_9SPIO</name>